<dbReference type="InterPro" id="IPR000569">
    <property type="entry name" value="HECT_dom"/>
</dbReference>
<comment type="catalytic activity">
    <reaction evidence="1">
        <text>S-ubiquitinyl-[E2 ubiquitin-conjugating enzyme]-L-cysteine + [acceptor protein]-L-lysine = [E2 ubiquitin-conjugating enzyme]-L-cysteine + N(6)-ubiquitinyl-[acceptor protein]-L-lysine.</text>
        <dbReference type="EC" id="2.3.2.26"/>
    </reaction>
</comment>
<evidence type="ECO:0000256" key="2">
    <source>
        <dbReference type="ARBA" id="ARBA00012485"/>
    </source>
</evidence>
<dbReference type="InterPro" id="IPR035983">
    <property type="entry name" value="Hect_E3_ubiquitin_ligase"/>
</dbReference>
<reference evidence="8" key="1">
    <citation type="submission" date="2023-06" db="EMBL/GenBank/DDBJ databases">
        <title>Male Hemibagrus guttatus genome.</title>
        <authorList>
            <person name="Bian C."/>
        </authorList>
    </citation>
    <scope>NUCLEOTIDE SEQUENCE</scope>
    <source>
        <strain evidence="8">Male_cb2023</strain>
        <tissue evidence="8">Muscle</tissue>
    </source>
</reference>
<proteinExistence type="predicted"/>
<dbReference type="Proteomes" id="UP001274896">
    <property type="component" value="Unassembled WGS sequence"/>
</dbReference>
<accession>A0AAE0RGX5</accession>
<feature type="region of interest" description="Disordered" evidence="6">
    <location>
        <begin position="149"/>
        <end position="177"/>
    </location>
</feature>
<dbReference type="EC" id="2.3.2.26" evidence="2"/>
<gene>
    <name evidence="8" type="ORF">QTP70_005751</name>
</gene>
<keyword evidence="4 5" id="KW-0833">Ubl conjugation pathway</keyword>
<evidence type="ECO:0000256" key="3">
    <source>
        <dbReference type="ARBA" id="ARBA00022679"/>
    </source>
</evidence>
<evidence type="ECO:0000256" key="4">
    <source>
        <dbReference type="ARBA" id="ARBA00022786"/>
    </source>
</evidence>
<keyword evidence="9" id="KW-1185">Reference proteome</keyword>
<protein>
    <recommendedName>
        <fullName evidence="2">HECT-type E3 ubiquitin transferase</fullName>
        <ecNumber evidence="2">2.3.2.26</ecNumber>
    </recommendedName>
</protein>
<keyword evidence="3" id="KW-0808">Transferase</keyword>
<dbReference type="Gene3D" id="3.90.1750.10">
    <property type="entry name" value="Hect, E3 ligase catalytic domains"/>
    <property type="match status" value="1"/>
</dbReference>
<evidence type="ECO:0000313" key="8">
    <source>
        <dbReference type="EMBL" id="KAK3553584.1"/>
    </source>
</evidence>
<sequence length="195" mass="21770">MAEVIGKETACRNVFVDTYVDYVLNKSVERVFDEFKRGFYKVCERSMVNLFQPEELRGVMLGSEDYDWDVLKKNATYVDGFYKEHPTIVLFWEVFEELSNQDKKAFLSLLKAPYPFRSAVFVTGFDRVPILGMGQGLVIRDGAIPKPGSDAAAQDALDGPSVEHGQDVGREMGFPQPPQEVEVLLGFLADGGGAE</sequence>
<dbReference type="Gene3D" id="3.30.2410.10">
    <property type="entry name" value="Hect, E3 ligase catalytic domain"/>
    <property type="match status" value="1"/>
</dbReference>
<evidence type="ECO:0000256" key="1">
    <source>
        <dbReference type="ARBA" id="ARBA00000885"/>
    </source>
</evidence>
<dbReference type="AlphaFoldDB" id="A0AAE0RGX5"/>
<comment type="caution">
    <text evidence="8">The sequence shown here is derived from an EMBL/GenBank/DDBJ whole genome shotgun (WGS) entry which is preliminary data.</text>
</comment>
<comment type="caution">
    <text evidence="5">Lacks conserved residue(s) required for the propagation of feature annotation.</text>
</comment>
<dbReference type="GO" id="GO:0061630">
    <property type="term" value="F:ubiquitin protein ligase activity"/>
    <property type="evidence" value="ECO:0007669"/>
    <property type="project" value="UniProtKB-EC"/>
</dbReference>
<dbReference type="GO" id="GO:0000209">
    <property type="term" value="P:protein polyubiquitination"/>
    <property type="evidence" value="ECO:0007669"/>
    <property type="project" value="InterPro"/>
</dbReference>
<evidence type="ECO:0000256" key="5">
    <source>
        <dbReference type="PROSITE-ProRule" id="PRU00104"/>
    </source>
</evidence>
<feature type="domain" description="HECT" evidence="7">
    <location>
        <begin position="15"/>
        <end position="110"/>
    </location>
</feature>
<dbReference type="PANTHER" id="PTHR45700">
    <property type="entry name" value="UBIQUITIN-PROTEIN LIGASE E3C"/>
    <property type="match status" value="1"/>
</dbReference>
<organism evidence="8 9">
    <name type="scientific">Hemibagrus guttatus</name>
    <dbReference type="NCBI Taxonomy" id="175788"/>
    <lineage>
        <taxon>Eukaryota</taxon>
        <taxon>Metazoa</taxon>
        <taxon>Chordata</taxon>
        <taxon>Craniata</taxon>
        <taxon>Vertebrata</taxon>
        <taxon>Euteleostomi</taxon>
        <taxon>Actinopterygii</taxon>
        <taxon>Neopterygii</taxon>
        <taxon>Teleostei</taxon>
        <taxon>Ostariophysi</taxon>
        <taxon>Siluriformes</taxon>
        <taxon>Bagridae</taxon>
        <taxon>Hemibagrus</taxon>
    </lineage>
</organism>
<evidence type="ECO:0000313" key="9">
    <source>
        <dbReference type="Proteomes" id="UP001274896"/>
    </source>
</evidence>
<dbReference type="PROSITE" id="PS50237">
    <property type="entry name" value="HECT"/>
    <property type="match status" value="1"/>
</dbReference>
<dbReference type="InterPro" id="IPR044611">
    <property type="entry name" value="E3A/B/C-like"/>
</dbReference>
<name>A0AAE0RGX5_9TELE</name>
<dbReference type="PANTHER" id="PTHR45700:SF8">
    <property type="entry name" value="HECT-TYPE E3 UBIQUITIN TRANSFERASE"/>
    <property type="match status" value="1"/>
</dbReference>
<dbReference type="EMBL" id="JAUCMX010000002">
    <property type="protein sequence ID" value="KAK3553584.1"/>
    <property type="molecule type" value="Genomic_DNA"/>
</dbReference>
<dbReference type="Pfam" id="PF00632">
    <property type="entry name" value="HECT"/>
    <property type="match status" value="1"/>
</dbReference>
<evidence type="ECO:0000256" key="6">
    <source>
        <dbReference type="SAM" id="MobiDB-lite"/>
    </source>
</evidence>
<dbReference type="SUPFAM" id="SSF56204">
    <property type="entry name" value="Hect, E3 ligase catalytic domain"/>
    <property type="match status" value="1"/>
</dbReference>
<evidence type="ECO:0000259" key="7">
    <source>
        <dbReference type="PROSITE" id="PS50237"/>
    </source>
</evidence>
<dbReference type="Gene3D" id="3.30.2160.10">
    <property type="entry name" value="Hect, E3 ligase catalytic domain"/>
    <property type="match status" value="1"/>
</dbReference>